<feature type="transmembrane region" description="Helical" evidence="8">
    <location>
        <begin position="275"/>
        <end position="302"/>
    </location>
</feature>
<dbReference type="Gene3D" id="1.20.1530.20">
    <property type="match status" value="1"/>
</dbReference>
<gene>
    <name evidence="9" type="ORF">ACEN37_03755</name>
</gene>
<keyword evidence="3" id="KW-0813">Transport</keyword>
<feature type="transmembrane region" description="Helical" evidence="8">
    <location>
        <begin position="65"/>
        <end position="87"/>
    </location>
</feature>
<feature type="transmembrane region" description="Helical" evidence="8">
    <location>
        <begin position="154"/>
        <end position="172"/>
    </location>
</feature>
<evidence type="ECO:0000256" key="1">
    <source>
        <dbReference type="ARBA" id="ARBA00004651"/>
    </source>
</evidence>
<evidence type="ECO:0000256" key="7">
    <source>
        <dbReference type="ARBA" id="ARBA00023136"/>
    </source>
</evidence>
<feature type="transmembrane region" description="Helical" evidence="8">
    <location>
        <begin position="246"/>
        <end position="269"/>
    </location>
</feature>
<keyword evidence="6 8" id="KW-1133">Transmembrane helix</keyword>
<evidence type="ECO:0000256" key="6">
    <source>
        <dbReference type="ARBA" id="ARBA00022989"/>
    </source>
</evidence>
<feature type="transmembrane region" description="Helical" evidence="8">
    <location>
        <begin position="6"/>
        <end position="23"/>
    </location>
</feature>
<keyword evidence="7 8" id="KW-0472">Membrane</keyword>
<feature type="transmembrane region" description="Helical" evidence="8">
    <location>
        <begin position="121"/>
        <end position="142"/>
    </location>
</feature>
<dbReference type="Proteomes" id="UP001625374">
    <property type="component" value="Unassembled WGS sequence"/>
</dbReference>
<name>A0ABW8UHS9_9LACT</name>
<dbReference type="EMBL" id="JBGQQK010000007">
    <property type="protein sequence ID" value="MFL2102362.1"/>
    <property type="molecule type" value="Genomic_DNA"/>
</dbReference>
<feature type="transmembrane region" description="Helical" evidence="8">
    <location>
        <begin position="35"/>
        <end position="53"/>
    </location>
</feature>
<evidence type="ECO:0000256" key="5">
    <source>
        <dbReference type="ARBA" id="ARBA00022692"/>
    </source>
</evidence>
<dbReference type="PANTHER" id="PTHR36838:SF1">
    <property type="entry name" value="SLR1864 PROTEIN"/>
    <property type="match status" value="1"/>
</dbReference>
<evidence type="ECO:0000256" key="4">
    <source>
        <dbReference type="ARBA" id="ARBA00022475"/>
    </source>
</evidence>
<proteinExistence type="inferred from homology"/>
<sequence>MSLIILEQLAIMFFVAIFGFLLVRLKVLDMYGSQQIANMTTRFVIPIVLMMSFQQEYNSKHLSLLTFALVGSFLIMITRILMVSFLLKSGTKIDRFAVVFSNTALVGIPIVLPLLGYEGIFYLSMYIVASGIFQFTYGIWLLSEGKQTVTLRQALANPATIGAFAGLVLYLLRINLPSVIYNGFDKIADISSPLGMILLGGYLARTNLKDIFLVKKNYWTVLVRLILTPLVGLIMIWLLPIQNESVLLVLSIANCTPTAVNTAMFSQIYGGDYEYGARLIVLASILAMISMPIMITLSNFILSIN</sequence>
<feature type="transmembrane region" description="Helical" evidence="8">
    <location>
        <begin position="96"/>
        <end position="115"/>
    </location>
</feature>
<dbReference type="InterPro" id="IPR038770">
    <property type="entry name" value="Na+/solute_symporter_sf"/>
</dbReference>
<dbReference type="PANTHER" id="PTHR36838">
    <property type="entry name" value="AUXIN EFFLUX CARRIER FAMILY PROTEIN"/>
    <property type="match status" value="1"/>
</dbReference>
<evidence type="ECO:0000256" key="3">
    <source>
        <dbReference type="ARBA" id="ARBA00022448"/>
    </source>
</evidence>
<protein>
    <submittedName>
        <fullName evidence="9">AEC family transporter</fullName>
    </submittedName>
</protein>
<keyword evidence="10" id="KW-1185">Reference proteome</keyword>
<keyword evidence="4" id="KW-1003">Cell membrane</keyword>
<keyword evidence="5 8" id="KW-0812">Transmembrane</keyword>
<dbReference type="Pfam" id="PF03547">
    <property type="entry name" value="Mem_trans"/>
    <property type="match status" value="2"/>
</dbReference>
<evidence type="ECO:0000256" key="8">
    <source>
        <dbReference type="SAM" id="Phobius"/>
    </source>
</evidence>
<evidence type="ECO:0000313" key="10">
    <source>
        <dbReference type="Proteomes" id="UP001625374"/>
    </source>
</evidence>
<evidence type="ECO:0000313" key="9">
    <source>
        <dbReference type="EMBL" id="MFL2102362.1"/>
    </source>
</evidence>
<comment type="similarity">
    <text evidence="2">Belongs to the auxin efflux carrier (TC 2.A.69) family.</text>
</comment>
<evidence type="ECO:0000256" key="2">
    <source>
        <dbReference type="ARBA" id="ARBA00010145"/>
    </source>
</evidence>
<reference evidence="9 10" key="1">
    <citation type="submission" date="2024-08" db="EMBL/GenBank/DDBJ databases">
        <authorList>
            <person name="Arias E."/>
        </authorList>
    </citation>
    <scope>NUCLEOTIDE SEQUENCE [LARGE SCALE GENOMIC DNA]</scope>
    <source>
        <strain evidence="9 10">FAM 24106</strain>
    </source>
</reference>
<comment type="subcellular location">
    <subcellularLocation>
        <location evidence="1">Cell membrane</location>
        <topology evidence="1">Multi-pass membrane protein</topology>
    </subcellularLocation>
</comment>
<comment type="caution">
    <text evidence="9">The sequence shown here is derived from an EMBL/GenBank/DDBJ whole genome shotgun (WGS) entry which is preliminary data.</text>
</comment>
<dbReference type="InterPro" id="IPR004776">
    <property type="entry name" value="Mem_transp_PIN-like"/>
</dbReference>
<feature type="transmembrane region" description="Helical" evidence="8">
    <location>
        <begin position="218"/>
        <end position="239"/>
    </location>
</feature>
<organism evidence="9 10">
    <name type="scientific">Marinilactibacillus psychrotolerans</name>
    <dbReference type="NCBI Taxonomy" id="191770"/>
    <lineage>
        <taxon>Bacteria</taxon>
        <taxon>Bacillati</taxon>
        <taxon>Bacillota</taxon>
        <taxon>Bacilli</taxon>
        <taxon>Lactobacillales</taxon>
        <taxon>Carnobacteriaceae</taxon>
        <taxon>Marinilactibacillus</taxon>
    </lineage>
</organism>
<accession>A0ABW8UHS9</accession>
<dbReference type="RefSeq" id="WP_319021894.1">
    <property type="nucleotide sequence ID" value="NZ_CBCPHL010000005.1"/>
</dbReference>